<keyword evidence="2" id="KW-1185">Reference proteome</keyword>
<dbReference type="AlphaFoldDB" id="A0AAD7RF98"/>
<evidence type="ECO:0000313" key="2">
    <source>
        <dbReference type="Proteomes" id="UP001221898"/>
    </source>
</evidence>
<protein>
    <submittedName>
        <fullName evidence="1">Uncharacterized protein</fullName>
    </submittedName>
</protein>
<proteinExistence type="predicted"/>
<gene>
    <name evidence="1" type="ORF">AAFF_G00231540</name>
</gene>
<evidence type="ECO:0000313" key="1">
    <source>
        <dbReference type="EMBL" id="KAJ8379063.1"/>
    </source>
</evidence>
<reference evidence="1" key="1">
    <citation type="journal article" date="2023" name="Science">
        <title>Genome structures resolve the early diversification of teleost fishes.</title>
        <authorList>
            <person name="Parey E."/>
            <person name="Louis A."/>
            <person name="Montfort J."/>
            <person name="Bouchez O."/>
            <person name="Roques C."/>
            <person name="Iampietro C."/>
            <person name="Lluch J."/>
            <person name="Castinel A."/>
            <person name="Donnadieu C."/>
            <person name="Desvignes T."/>
            <person name="Floi Bucao C."/>
            <person name="Jouanno E."/>
            <person name="Wen M."/>
            <person name="Mejri S."/>
            <person name="Dirks R."/>
            <person name="Jansen H."/>
            <person name="Henkel C."/>
            <person name="Chen W.J."/>
            <person name="Zahm M."/>
            <person name="Cabau C."/>
            <person name="Klopp C."/>
            <person name="Thompson A.W."/>
            <person name="Robinson-Rechavi M."/>
            <person name="Braasch I."/>
            <person name="Lecointre G."/>
            <person name="Bobe J."/>
            <person name="Postlethwait J.H."/>
            <person name="Berthelot C."/>
            <person name="Roest Crollius H."/>
            <person name="Guiguen Y."/>
        </authorList>
    </citation>
    <scope>NUCLEOTIDE SEQUENCE</scope>
    <source>
        <strain evidence="1">NC1722</strain>
    </source>
</reference>
<dbReference type="Proteomes" id="UP001221898">
    <property type="component" value="Unassembled WGS sequence"/>
</dbReference>
<organism evidence="1 2">
    <name type="scientific">Aldrovandia affinis</name>
    <dbReference type="NCBI Taxonomy" id="143900"/>
    <lineage>
        <taxon>Eukaryota</taxon>
        <taxon>Metazoa</taxon>
        <taxon>Chordata</taxon>
        <taxon>Craniata</taxon>
        <taxon>Vertebrata</taxon>
        <taxon>Euteleostomi</taxon>
        <taxon>Actinopterygii</taxon>
        <taxon>Neopterygii</taxon>
        <taxon>Teleostei</taxon>
        <taxon>Notacanthiformes</taxon>
        <taxon>Halosauridae</taxon>
        <taxon>Aldrovandia</taxon>
    </lineage>
</organism>
<dbReference type="EMBL" id="JAINUG010000302">
    <property type="protein sequence ID" value="KAJ8379063.1"/>
    <property type="molecule type" value="Genomic_DNA"/>
</dbReference>
<comment type="caution">
    <text evidence="1">The sequence shown here is derived from an EMBL/GenBank/DDBJ whole genome shotgun (WGS) entry which is preliminary data.</text>
</comment>
<sequence>MRSLWNQHRRKYRAPGLGLRFSYARVTEPHGRFLLVRFSYARVTEPHGRRFLSTGRGSLLRAGGPALPGATSEDRERRPVTMATVPSLDVLCPPRLGRAETNEMASRVSSLSIR</sequence>
<accession>A0AAD7RF98</accession>
<name>A0AAD7RF98_9TELE</name>